<evidence type="ECO:0000313" key="11">
    <source>
        <dbReference type="EMBL" id="MCY9522079.1"/>
    </source>
</evidence>
<dbReference type="Pfam" id="PF17147">
    <property type="entry name" value="PFOR_II"/>
    <property type="match status" value="1"/>
</dbReference>
<comment type="similarity">
    <text evidence="1">Belongs to the pyruvate:ferredoxin/flavodoxin oxidoreductase family.</text>
</comment>
<evidence type="ECO:0000256" key="3">
    <source>
        <dbReference type="ARBA" id="ARBA00022485"/>
    </source>
</evidence>
<dbReference type="InterPro" id="IPR009014">
    <property type="entry name" value="Transketo_C/PFOR_II"/>
</dbReference>
<accession>A0ABT4DXK6</accession>
<keyword evidence="5" id="KW-0560">Oxidoreductase</keyword>
<keyword evidence="6" id="KW-0408">Iron</keyword>
<dbReference type="InterPro" id="IPR011766">
    <property type="entry name" value="TPP_enzyme_TPP-bd"/>
</dbReference>
<evidence type="ECO:0000256" key="2">
    <source>
        <dbReference type="ARBA" id="ARBA00022448"/>
    </source>
</evidence>
<keyword evidence="12" id="KW-1185">Reference proteome</keyword>
<evidence type="ECO:0000256" key="4">
    <source>
        <dbReference type="ARBA" id="ARBA00022982"/>
    </source>
</evidence>
<reference evidence="11 12" key="1">
    <citation type="submission" date="2022-05" db="EMBL/GenBank/DDBJ databases">
        <title>Genome Sequencing of Bee-Associated Microbes.</title>
        <authorList>
            <person name="Dunlap C."/>
        </authorList>
    </citation>
    <scope>NUCLEOTIDE SEQUENCE [LARGE SCALE GENOMIC DNA]</scope>
    <source>
        <strain evidence="11 12">NRRL NRS-1438</strain>
    </source>
</reference>
<dbReference type="PANTHER" id="PTHR32154">
    <property type="entry name" value="PYRUVATE-FLAVODOXIN OXIDOREDUCTASE-RELATED"/>
    <property type="match status" value="1"/>
</dbReference>
<sequence length="768" mass="85490">MAIEYEKEMKSGTVEQRMVYESGNEMAAYAAHQINYHIMGYYPISPSTEVAQFLDLMKANGQHDVKLIPADGEHGSAGICYGASTAGGRVFNATSANGYMYMLEQMPVQSGTRFPMVMNLVCRSVSGPLNIHGDHSDLYFALNTGWPILLCRDPQAVYDMNIMAIKLAEDAEVRLPVLVAFDGYFTSHQKRRVQTFAHREDVHQFIGEQPVRGFADTLDRHNPITVGPYMNEPDYINNCYQQSMAMYKAVEVFDRIRQEYAVLTGRDYPILDLYRMEDAEVAVFLLNSAGEIIKDVVDQLRAMGIKAGALSPNIIRPFPAKEIAEALAHVKAVTVGDRADSYGGHGGNMVNEVKAALLTHGNRDTMVISRIYGLGGKDFYSEDGHALFEFALEAVQKGRVEKPFDYYGHTPGDAVKAPQRVLEPMKYEDLKTGLITVKQDEETGKLNVRIPPLRQLTKKPKRIAPGHGACPGCGIFSGLELFFKGIEGDIVALFHTGCAMVVTTGYPYSAHKATYIHNLFQNGAATLSGVVEMFWERKRRGELDQLNLPDDFTFVMVTGDGGMDIGMGPAIGAALRNHKMIILEYDNEGYMNTGAQLSYSTPLGHRTSTSNVGSVQAGKMFHHKDTAQIMAATNIPYVFTGSEAYPQDLLKKAAKAQWYAQNEGLVYGKILITCPLNWLSEDKMGTQIVNAAVESCFFPLYEVERGVTSITYNPEEKNKKIPLLDWLNMMGKTRHMAKPENADTLNQFEQEVERRWSVLKAKHEHPDL</sequence>
<keyword evidence="7" id="KW-0411">Iron-sulfur</keyword>
<comment type="caution">
    <text evidence="11">The sequence shown here is derived from an EMBL/GenBank/DDBJ whole genome shotgun (WGS) entry which is preliminary data.</text>
</comment>
<dbReference type="SUPFAM" id="SSF52518">
    <property type="entry name" value="Thiamin diphosphate-binding fold (THDP-binding)"/>
    <property type="match status" value="2"/>
</dbReference>
<keyword evidence="3" id="KW-0479">Metal-binding</keyword>
<dbReference type="Gene3D" id="3.40.50.920">
    <property type="match status" value="1"/>
</dbReference>
<proteinExistence type="inferred from homology"/>
<protein>
    <submittedName>
        <fullName evidence="11">Thiamine pyrophosphate-dependent enzyme</fullName>
    </submittedName>
</protein>
<evidence type="ECO:0000256" key="6">
    <source>
        <dbReference type="ARBA" id="ARBA00023004"/>
    </source>
</evidence>
<feature type="domain" description="Thiamine pyrophosphate enzyme TPP-binding" evidence="9">
    <location>
        <begin position="551"/>
        <end position="657"/>
    </location>
</feature>
<dbReference type="CDD" id="cd07034">
    <property type="entry name" value="TPP_PYR_PFOR_IOR-alpha_like"/>
    <property type="match status" value="1"/>
</dbReference>
<dbReference type="InterPro" id="IPR033412">
    <property type="entry name" value="PFOR_II"/>
</dbReference>
<name>A0ABT4DXK6_9BACL</name>
<gene>
    <name evidence="11" type="ORF">M5X09_20855</name>
</gene>
<dbReference type="InterPro" id="IPR050722">
    <property type="entry name" value="Pyruvate:ferred/Flavod_OxRd"/>
</dbReference>
<evidence type="ECO:0000313" key="12">
    <source>
        <dbReference type="Proteomes" id="UP001207626"/>
    </source>
</evidence>
<dbReference type="Gene3D" id="3.40.50.970">
    <property type="match status" value="3"/>
</dbReference>
<evidence type="ECO:0000259" key="8">
    <source>
        <dbReference type="Pfam" id="PF01855"/>
    </source>
</evidence>
<dbReference type="PANTHER" id="PTHR32154:SF0">
    <property type="entry name" value="PYRUVATE-FLAVODOXIN OXIDOREDUCTASE-RELATED"/>
    <property type="match status" value="1"/>
</dbReference>
<dbReference type="EMBL" id="JAMDLW010000030">
    <property type="protein sequence ID" value="MCY9522079.1"/>
    <property type="molecule type" value="Genomic_DNA"/>
</dbReference>
<dbReference type="Proteomes" id="UP001207626">
    <property type="component" value="Unassembled WGS sequence"/>
</dbReference>
<keyword evidence="2" id="KW-0813">Transport</keyword>
<dbReference type="Pfam" id="PF01855">
    <property type="entry name" value="POR_N"/>
    <property type="match status" value="1"/>
</dbReference>
<dbReference type="InterPro" id="IPR029061">
    <property type="entry name" value="THDP-binding"/>
</dbReference>
<dbReference type="InterPro" id="IPR002880">
    <property type="entry name" value="Pyrv_Fd/Flavodoxin_OxRdtase_N"/>
</dbReference>
<evidence type="ECO:0000259" key="9">
    <source>
        <dbReference type="Pfam" id="PF02775"/>
    </source>
</evidence>
<feature type="domain" description="Pyruvate:ferredoxin oxidoreductase core" evidence="10">
    <location>
        <begin position="279"/>
        <end position="383"/>
    </location>
</feature>
<dbReference type="Pfam" id="PF02775">
    <property type="entry name" value="TPP_enzyme_C"/>
    <property type="match status" value="1"/>
</dbReference>
<feature type="domain" description="Pyruvate flavodoxin/ferredoxin oxidoreductase pyrimidine binding" evidence="8">
    <location>
        <begin position="30"/>
        <end position="255"/>
    </location>
</feature>
<organism evidence="11 12">
    <name type="scientific">Paenibacillus apiarius</name>
    <dbReference type="NCBI Taxonomy" id="46240"/>
    <lineage>
        <taxon>Bacteria</taxon>
        <taxon>Bacillati</taxon>
        <taxon>Bacillota</taxon>
        <taxon>Bacilli</taxon>
        <taxon>Bacillales</taxon>
        <taxon>Paenibacillaceae</taxon>
        <taxon>Paenibacillus</taxon>
    </lineage>
</organism>
<evidence type="ECO:0000259" key="10">
    <source>
        <dbReference type="Pfam" id="PF17147"/>
    </source>
</evidence>
<keyword evidence="3" id="KW-0004">4Fe-4S</keyword>
<evidence type="ECO:0000256" key="5">
    <source>
        <dbReference type="ARBA" id="ARBA00023002"/>
    </source>
</evidence>
<dbReference type="SUPFAM" id="SSF52922">
    <property type="entry name" value="TK C-terminal domain-like"/>
    <property type="match status" value="1"/>
</dbReference>
<evidence type="ECO:0000256" key="7">
    <source>
        <dbReference type="ARBA" id="ARBA00023014"/>
    </source>
</evidence>
<dbReference type="RefSeq" id="WP_087432459.1">
    <property type="nucleotide sequence ID" value="NZ_JAMDLV010000004.1"/>
</dbReference>
<evidence type="ECO:0000256" key="1">
    <source>
        <dbReference type="ARBA" id="ARBA00009032"/>
    </source>
</evidence>
<keyword evidence="4" id="KW-0249">Electron transport</keyword>